<proteinExistence type="predicted"/>
<feature type="signal peptide" evidence="1">
    <location>
        <begin position="1"/>
        <end position="19"/>
    </location>
</feature>
<accession>A0AAW8JE57</accession>
<keyword evidence="1" id="KW-0732">Signal</keyword>
<comment type="caution">
    <text evidence="2">The sequence shown here is derived from an EMBL/GenBank/DDBJ whole genome shotgun (WGS) entry which is preliminary data.</text>
</comment>
<evidence type="ECO:0000256" key="1">
    <source>
        <dbReference type="SAM" id="SignalP"/>
    </source>
</evidence>
<dbReference type="Proteomes" id="UP001243195">
    <property type="component" value="Unassembled WGS sequence"/>
</dbReference>
<reference evidence="2" key="1">
    <citation type="submission" date="2023-08" db="EMBL/GenBank/DDBJ databases">
        <title>Emergence of clinically-relevant ST2 carbapenem-resistant Acinetobacter baumannii strains in hospital sewages in Zhejiang, East of China.</title>
        <authorList>
            <person name="Kaichao C."/>
            <person name="Zhang R."/>
        </authorList>
    </citation>
    <scope>NUCLEOTIDE SEQUENCE</scope>
    <source>
        <strain evidence="2">M-SY-60</strain>
    </source>
</reference>
<evidence type="ECO:0000313" key="2">
    <source>
        <dbReference type="EMBL" id="MDQ9070679.1"/>
    </source>
</evidence>
<gene>
    <name evidence="2" type="ORF">RFH51_04295</name>
</gene>
<feature type="chain" id="PRO_5043577932" evidence="1">
    <location>
        <begin position="20"/>
        <end position="253"/>
    </location>
</feature>
<organism evidence="2 3">
    <name type="scientific">Acinetobacter gerneri</name>
    <dbReference type="NCBI Taxonomy" id="202952"/>
    <lineage>
        <taxon>Bacteria</taxon>
        <taxon>Pseudomonadati</taxon>
        <taxon>Pseudomonadota</taxon>
        <taxon>Gammaproteobacteria</taxon>
        <taxon>Moraxellales</taxon>
        <taxon>Moraxellaceae</taxon>
        <taxon>Acinetobacter</taxon>
    </lineage>
</organism>
<protein>
    <submittedName>
        <fullName evidence="2">DUF4882 family protein</fullName>
    </submittedName>
</protein>
<dbReference type="RefSeq" id="WP_308955275.1">
    <property type="nucleotide sequence ID" value="NZ_DAMBEH010000078.1"/>
</dbReference>
<dbReference type="EMBL" id="JAVIDA010000004">
    <property type="protein sequence ID" value="MDQ9070679.1"/>
    <property type="molecule type" value="Genomic_DNA"/>
</dbReference>
<sequence length="253" mass="27882">MNKVLLATLLSCTIGNVYSACNYDLEGFINDPNNPTAQKFPTVIGQKVAYKITNSPKDITYSANHSAYNNNNGTLTGLLPTSNNGIVGFELRVDTISEELRETNTDVKTFNIVGLGANNDPIGITAIFANNSDIQNYKKPLLIWVIQKNSSTNENEITYSYLQPYDSTPTQNIGIYLNQNTNQLGLIVNKKNLGYVTSLKSKLKSITFQPQAFIKGFEANSQYLNKTMSMELVTDKSKFTNAFPTGTTDICGN</sequence>
<dbReference type="InterPro" id="IPR032620">
    <property type="entry name" value="DUF4882"/>
</dbReference>
<dbReference type="Pfam" id="PF16223">
    <property type="entry name" value="DUF4882"/>
    <property type="match status" value="1"/>
</dbReference>
<dbReference type="AlphaFoldDB" id="A0AAW8JE57"/>
<evidence type="ECO:0000313" key="3">
    <source>
        <dbReference type="Proteomes" id="UP001243195"/>
    </source>
</evidence>
<name>A0AAW8JE57_9GAMM</name>